<evidence type="ECO:0000259" key="5">
    <source>
        <dbReference type="PROSITE" id="PS51005"/>
    </source>
</evidence>
<dbReference type="PROSITE" id="PS51005">
    <property type="entry name" value="NAC"/>
    <property type="match status" value="2"/>
</dbReference>
<evidence type="ECO:0000256" key="3">
    <source>
        <dbReference type="ARBA" id="ARBA00023163"/>
    </source>
</evidence>
<dbReference type="Proteomes" id="UP000827721">
    <property type="component" value="Unassembled WGS sequence"/>
</dbReference>
<evidence type="ECO:0000313" key="7">
    <source>
        <dbReference type="Proteomes" id="UP000827721"/>
    </source>
</evidence>
<evidence type="ECO:0000256" key="1">
    <source>
        <dbReference type="ARBA" id="ARBA00023015"/>
    </source>
</evidence>
<dbReference type="InterPro" id="IPR036093">
    <property type="entry name" value="NAC_dom_sf"/>
</dbReference>
<keyword evidence="1" id="KW-0805">Transcription regulation</keyword>
<keyword evidence="2" id="KW-0238">DNA-binding</keyword>
<sequence length="664" mass="75249">MESSISNGRLPPSFRFDLTDQQLIVNYLFNKVQGNPLPSSTAVINCDVYGNGRSWRRLFEKNEADALYFFTRIKKKTSKGKRIDRVTNLGTWKGQSHKKIYFLGDHQKVNIIGSEGCFSFQPKKGFKGRCGKWVMHEYMLDGCLLDQKNNNCYVLCRIKNKKGKKDRRTDTYGPTDDDVQVNRIHSGMEPQSIVEAAGFNYGSVGMSNMEEDAERSMVHGLNGCVYDVNSNTSGHHRLDSPDNYMEAEQCHNLERVGLGAATGVPQQASIYVGDDSSESPWTMEELEKFFDDASIIGLLFDPSKRHPFSTSECCSLGDKLRGSRKWQSSSEGIRGICLERKDRCGWSSIFDAKAGIGLSASFMKLVSWHDNEWGYSNRVLDLIEHMALRELSFSTKLQNSAMESSISNGRLPPGFRFDPTDQQLIVNYLFNKVHGNPLPFSTAVINCDIYGNSRSWRRLFEESEADALYFFTRIKKKTSKGKRIDRVTDLSTWKGQSHKKIYFLGDHQKVNIIGSKGCFSFQPKKGFKGRCGKWVMHEYMLDGCLLDQNNNNCYVLCRIKNKKGKKDRRTDTYGPTDDDVQVNRIHSGMEPQSIVEAAGFNYGLVGMSNMVQGHHQLQLYVDSSTSEHQLISFHNTEEEDAERSMVHGLHGCVYDVNSNTSGHH</sequence>
<proteinExistence type="predicted"/>
<comment type="caution">
    <text evidence="6">The sequence shown here is derived from an EMBL/GenBank/DDBJ whole genome shotgun (WGS) entry which is preliminary data.</text>
</comment>
<accession>A0ABQ8HGT4</accession>
<evidence type="ECO:0000256" key="2">
    <source>
        <dbReference type="ARBA" id="ARBA00023125"/>
    </source>
</evidence>
<dbReference type="PANTHER" id="PTHR31719:SF148">
    <property type="entry name" value="NAC TRANSCRIPTION FACTOR 25"/>
    <property type="match status" value="1"/>
</dbReference>
<feature type="domain" description="NAC" evidence="5">
    <location>
        <begin position="10"/>
        <end position="161"/>
    </location>
</feature>
<gene>
    <name evidence="6" type="ORF">JRO89_XS11G0230200</name>
</gene>
<dbReference type="EMBL" id="JAFEMO010000011">
    <property type="protein sequence ID" value="KAH7557860.1"/>
    <property type="molecule type" value="Genomic_DNA"/>
</dbReference>
<dbReference type="Pfam" id="PF02365">
    <property type="entry name" value="NAM"/>
    <property type="match status" value="2"/>
</dbReference>
<dbReference type="InterPro" id="IPR003441">
    <property type="entry name" value="NAC-dom"/>
</dbReference>
<keyword evidence="7" id="KW-1185">Reference proteome</keyword>
<evidence type="ECO:0000313" key="6">
    <source>
        <dbReference type="EMBL" id="KAH7557860.1"/>
    </source>
</evidence>
<dbReference type="Gene3D" id="2.170.150.80">
    <property type="entry name" value="NAC domain"/>
    <property type="match status" value="2"/>
</dbReference>
<keyword evidence="4" id="KW-0539">Nucleus</keyword>
<protein>
    <recommendedName>
        <fullName evidence="5">NAC domain-containing protein</fullName>
    </recommendedName>
</protein>
<dbReference type="PANTHER" id="PTHR31719">
    <property type="entry name" value="NAC TRANSCRIPTION FACTOR 56"/>
    <property type="match status" value="1"/>
</dbReference>
<keyword evidence="3" id="KW-0804">Transcription</keyword>
<evidence type="ECO:0000256" key="4">
    <source>
        <dbReference type="ARBA" id="ARBA00023242"/>
    </source>
</evidence>
<dbReference type="Gene3D" id="3.30.360.10">
    <property type="entry name" value="Dihydrodipicolinate Reductase, domain 2"/>
    <property type="match status" value="1"/>
</dbReference>
<dbReference type="Gene3D" id="3.40.50.720">
    <property type="entry name" value="NAD(P)-binding Rossmann-like Domain"/>
    <property type="match status" value="1"/>
</dbReference>
<organism evidence="6 7">
    <name type="scientific">Xanthoceras sorbifolium</name>
    <dbReference type="NCBI Taxonomy" id="99658"/>
    <lineage>
        <taxon>Eukaryota</taxon>
        <taxon>Viridiplantae</taxon>
        <taxon>Streptophyta</taxon>
        <taxon>Embryophyta</taxon>
        <taxon>Tracheophyta</taxon>
        <taxon>Spermatophyta</taxon>
        <taxon>Magnoliopsida</taxon>
        <taxon>eudicotyledons</taxon>
        <taxon>Gunneridae</taxon>
        <taxon>Pentapetalae</taxon>
        <taxon>rosids</taxon>
        <taxon>malvids</taxon>
        <taxon>Sapindales</taxon>
        <taxon>Sapindaceae</taxon>
        <taxon>Xanthoceroideae</taxon>
        <taxon>Xanthoceras</taxon>
    </lineage>
</organism>
<name>A0ABQ8HGT4_9ROSI</name>
<feature type="domain" description="NAC" evidence="5">
    <location>
        <begin position="411"/>
        <end position="562"/>
    </location>
</feature>
<reference evidence="6 7" key="1">
    <citation type="submission" date="2021-02" db="EMBL/GenBank/DDBJ databases">
        <title>Plant Genome Project.</title>
        <authorList>
            <person name="Zhang R.-G."/>
        </authorList>
    </citation>
    <scope>NUCLEOTIDE SEQUENCE [LARGE SCALE GENOMIC DNA]</scope>
    <source>
        <tissue evidence="6">Leaves</tissue>
    </source>
</reference>
<dbReference type="SUPFAM" id="SSF101941">
    <property type="entry name" value="NAC domain"/>
    <property type="match status" value="2"/>
</dbReference>